<dbReference type="InterPro" id="IPR033479">
    <property type="entry name" value="dCache_1"/>
</dbReference>
<feature type="domain" description="HAMP" evidence="11">
    <location>
        <begin position="295"/>
        <end position="349"/>
    </location>
</feature>
<feature type="domain" description="Methyl-accepting transducer" evidence="10">
    <location>
        <begin position="354"/>
        <end position="590"/>
    </location>
</feature>
<dbReference type="SUPFAM" id="SSF58104">
    <property type="entry name" value="Methyl-accepting chemotaxis protein (MCP) signaling domain"/>
    <property type="match status" value="1"/>
</dbReference>
<evidence type="ECO:0000259" key="10">
    <source>
        <dbReference type="PROSITE" id="PS50111"/>
    </source>
</evidence>
<evidence type="ECO:0000256" key="4">
    <source>
        <dbReference type="ARBA" id="ARBA00022692"/>
    </source>
</evidence>
<dbReference type="PROSITE" id="PS50885">
    <property type="entry name" value="HAMP"/>
    <property type="match status" value="1"/>
</dbReference>
<protein>
    <submittedName>
        <fullName evidence="12">Chemotaxis protein</fullName>
    </submittedName>
</protein>
<sequence length="626" mass="67039">MRISYKVGAAGALLLFVTLSLLSFLQVAQVRASLRAQAEASIGEAGTGLARQIEHWLNAKLNLMDMAAQSIDADFGAAQIQRVFDRPLLREQFLLVFGGLDSDGARITNTPSWDPPGWDARKRPWYALAQRSERAVLTEPYPDAASGEILISAVARLSDRGRFMGAFGGDLSLKTIAEAINTLDFNGAGHAFLMTRDGRIISHPDAALNGKPYAELFDGAQPALDKALAETTGGGRHLLVSFTPLTGLTGMDWFVGIVLDEAVLMAEADALSQRAIAGTVVGVLLSMLVLAVLMGRLLHPLARLHHALEEVNRGEGDLTRRLGETGRDEISDVSRAFNGFVTHLQALIRKVKGSAQQLGEASAHTSTEADHAAGRLRRQMDELERLVGAMNEMSSAAENVAVHAQEAAQAAVAAHDETGEGVRVVSSSTAAIRQLAGEMGATSHSINELVRLSQSIESILAKITGIADQTNLLALNAAIEAARAGEAGRGFAVVADEVRNLAALTQESTRDIRGIIEELRTGVQQAESRMLQSSETAARTAVEAETANDILARVRDAITHISTMNLRIAELAQQQSATAREIDRNTCVIRDIGREVAEGAERQVGHCQVMVARVRDQDALLGQFKV</sequence>
<dbReference type="FunFam" id="1.10.287.950:FF:000001">
    <property type="entry name" value="Methyl-accepting chemotaxis sensory transducer"/>
    <property type="match status" value="1"/>
</dbReference>
<keyword evidence="3" id="KW-0145">Chemotaxis</keyword>
<dbReference type="CDD" id="cd12913">
    <property type="entry name" value="PDC1_MCP_like"/>
    <property type="match status" value="1"/>
</dbReference>
<dbReference type="InterPro" id="IPR003660">
    <property type="entry name" value="HAMP_dom"/>
</dbReference>
<dbReference type="PROSITE" id="PS50111">
    <property type="entry name" value="CHEMOTAXIS_TRANSDUC_2"/>
    <property type="match status" value="1"/>
</dbReference>
<dbReference type="SUPFAM" id="SSF103190">
    <property type="entry name" value="Sensory domain-like"/>
    <property type="match status" value="1"/>
</dbReference>
<name>A0A127K8N3_9RHOO</name>
<proteinExistence type="inferred from homology"/>
<dbReference type="Proteomes" id="UP000036902">
    <property type="component" value="Chromosome"/>
</dbReference>
<keyword evidence="13" id="KW-1185">Reference proteome</keyword>
<dbReference type="SMART" id="SM00283">
    <property type="entry name" value="MA"/>
    <property type="match status" value="1"/>
</dbReference>
<evidence type="ECO:0000313" key="12">
    <source>
        <dbReference type="EMBL" id="AMO38325.1"/>
    </source>
</evidence>
<keyword evidence="4" id="KW-0812">Transmembrane</keyword>
<accession>A0A127K8N3</accession>
<dbReference type="SMART" id="SM00304">
    <property type="entry name" value="HAMP"/>
    <property type="match status" value="2"/>
</dbReference>
<evidence type="ECO:0000259" key="11">
    <source>
        <dbReference type="PROSITE" id="PS50885"/>
    </source>
</evidence>
<evidence type="ECO:0000256" key="6">
    <source>
        <dbReference type="ARBA" id="ARBA00023136"/>
    </source>
</evidence>
<organism evidence="12 13">
    <name type="scientific">Thauera humireducens</name>
    <dbReference type="NCBI Taxonomy" id="1134435"/>
    <lineage>
        <taxon>Bacteria</taxon>
        <taxon>Pseudomonadati</taxon>
        <taxon>Pseudomonadota</taxon>
        <taxon>Betaproteobacteria</taxon>
        <taxon>Rhodocyclales</taxon>
        <taxon>Zoogloeaceae</taxon>
        <taxon>Thauera</taxon>
    </lineage>
</organism>
<keyword evidence="6" id="KW-0472">Membrane</keyword>
<dbReference type="Gene3D" id="1.10.287.950">
    <property type="entry name" value="Methyl-accepting chemotaxis protein"/>
    <property type="match status" value="1"/>
</dbReference>
<dbReference type="CDD" id="cd06225">
    <property type="entry name" value="HAMP"/>
    <property type="match status" value="1"/>
</dbReference>
<evidence type="ECO:0000256" key="7">
    <source>
        <dbReference type="ARBA" id="ARBA00023224"/>
    </source>
</evidence>
<reference evidence="13" key="1">
    <citation type="submission" date="2016-03" db="EMBL/GenBank/DDBJ databases">
        <authorList>
            <person name="Ma C."/>
            <person name="Zhou S."/>
            <person name="Yang G."/>
        </authorList>
    </citation>
    <scope>NUCLEOTIDE SEQUENCE [LARGE SCALE GENOMIC DNA]</scope>
    <source>
        <strain evidence="13">SgZ-1</strain>
    </source>
</reference>
<dbReference type="PANTHER" id="PTHR32089">
    <property type="entry name" value="METHYL-ACCEPTING CHEMOTAXIS PROTEIN MCPB"/>
    <property type="match status" value="1"/>
</dbReference>
<comment type="subcellular location">
    <subcellularLocation>
        <location evidence="1">Cell membrane</location>
        <topology evidence="1">Multi-pass membrane protein</topology>
    </subcellularLocation>
</comment>
<evidence type="ECO:0000256" key="9">
    <source>
        <dbReference type="PROSITE-ProRule" id="PRU00284"/>
    </source>
</evidence>
<evidence type="ECO:0000256" key="3">
    <source>
        <dbReference type="ARBA" id="ARBA00022500"/>
    </source>
</evidence>
<dbReference type="RefSeq" id="WP_048707604.1">
    <property type="nucleotide sequence ID" value="NZ_CP014646.1"/>
</dbReference>
<dbReference type="GO" id="GO:0005886">
    <property type="term" value="C:plasma membrane"/>
    <property type="evidence" value="ECO:0007669"/>
    <property type="project" value="UniProtKB-SubCell"/>
</dbReference>
<keyword evidence="7 9" id="KW-0807">Transducer</keyword>
<dbReference type="Pfam" id="PF00672">
    <property type="entry name" value="HAMP"/>
    <property type="match status" value="1"/>
</dbReference>
<keyword evidence="2" id="KW-1003">Cell membrane</keyword>
<evidence type="ECO:0000256" key="5">
    <source>
        <dbReference type="ARBA" id="ARBA00022989"/>
    </source>
</evidence>
<dbReference type="PANTHER" id="PTHR32089:SF117">
    <property type="entry name" value="METHYL ACCEPTING SENSORY TRANSDUCER WITH CACHE_1 SMALL MOLECULE BINDING DOMAIN"/>
    <property type="match status" value="1"/>
</dbReference>
<keyword evidence="5" id="KW-1133">Transmembrane helix</keyword>
<dbReference type="EMBL" id="CP014646">
    <property type="protein sequence ID" value="AMO38325.1"/>
    <property type="molecule type" value="Genomic_DNA"/>
</dbReference>
<evidence type="ECO:0000256" key="1">
    <source>
        <dbReference type="ARBA" id="ARBA00004651"/>
    </source>
</evidence>
<dbReference type="Pfam" id="PF00015">
    <property type="entry name" value="MCPsignal"/>
    <property type="match status" value="1"/>
</dbReference>
<dbReference type="CDD" id="cd12912">
    <property type="entry name" value="PDC2_MCP_like"/>
    <property type="match status" value="1"/>
</dbReference>
<dbReference type="AlphaFoldDB" id="A0A127K8N3"/>
<dbReference type="Gene3D" id="3.30.450.20">
    <property type="entry name" value="PAS domain"/>
    <property type="match status" value="2"/>
</dbReference>
<evidence type="ECO:0000313" key="13">
    <source>
        <dbReference type="Proteomes" id="UP000036902"/>
    </source>
</evidence>
<dbReference type="GO" id="GO:0007165">
    <property type="term" value="P:signal transduction"/>
    <property type="evidence" value="ECO:0007669"/>
    <property type="project" value="UniProtKB-KW"/>
</dbReference>
<dbReference type="KEGG" id="thu:AC731_016125"/>
<dbReference type="GO" id="GO:0006935">
    <property type="term" value="P:chemotaxis"/>
    <property type="evidence" value="ECO:0007669"/>
    <property type="project" value="UniProtKB-KW"/>
</dbReference>
<gene>
    <name evidence="12" type="ORF">AC731_016125</name>
</gene>
<dbReference type="InterPro" id="IPR029151">
    <property type="entry name" value="Sensor-like_sf"/>
</dbReference>
<evidence type="ECO:0000256" key="2">
    <source>
        <dbReference type="ARBA" id="ARBA00022475"/>
    </source>
</evidence>
<comment type="similarity">
    <text evidence="8">Belongs to the methyl-accepting chemotaxis (MCP) protein family.</text>
</comment>
<evidence type="ECO:0000256" key="8">
    <source>
        <dbReference type="ARBA" id="ARBA00029447"/>
    </source>
</evidence>
<dbReference type="STRING" id="1134435.AC731_016125"/>
<dbReference type="Pfam" id="PF02743">
    <property type="entry name" value="dCache_1"/>
    <property type="match status" value="1"/>
</dbReference>
<dbReference type="InterPro" id="IPR004089">
    <property type="entry name" value="MCPsignal_dom"/>
</dbReference>